<organism evidence="4 5">
    <name type="scientific">Branchiostoma lanceolatum</name>
    <name type="common">Common lancelet</name>
    <name type="synonym">Amphioxus lanceolatum</name>
    <dbReference type="NCBI Taxonomy" id="7740"/>
    <lineage>
        <taxon>Eukaryota</taxon>
        <taxon>Metazoa</taxon>
        <taxon>Chordata</taxon>
        <taxon>Cephalochordata</taxon>
        <taxon>Leptocardii</taxon>
        <taxon>Amphioxiformes</taxon>
        <taxon>Branchiostomatidae</taxon>
        <taxon>Branchiostoma</taxon>
    </lineage>
</organism>
<dbReference type="OrthoDB" id="10362794at2759"/>
<evidence type="ECO:0000256" key="1">
    <source>
        <dbReference type="SAM" id="MobiDB-lite"/>
    </source>
</evidence>
<name>A0A8K0ACN2_BRALA</name>
<dbReference type="InterPro" id="IPR053891">
    <property type="entry name" value="Shisa_N"/>
</dbReference>
<sequence length="324" mass="35554">MPSVGRQAWAPDGWVPPTYAGECRSRSRTSMFFQQQFHCEVHKQNAKLRTQAKEQMIGITEEAAAFGQITAPSPHAGGSLSLSRRSFALHSMALAQVISNASAGETCVVPPTGKNSTARTFVCPEPLDSEKDTYCCGFSPNYFCCSKPFDTFAVVMGGILTSVLFLAVSYAIIAYIHNFFRRRRARRIQHGMPPCRTDSGIFQFAEGLSAEEREKAILAKVTGDGGPSQRASPPPSPQHRLLLPAADCRKNSSSTFNDDEDAGRNYREDMEDRVELDEDMFMTDVRTRRSSEERLTGATSGPHDHAAVVIVPSDNQPQGRTAIA</sequence>
<feature type="transmembrane region" description="Helical" evidence="2">
    <location>
        <begin position="152"/>
        <end position="176"/>
    </location>
</feature>
<accession>A0A8K0ACN2</accession>
<gene>
    <name evidence="4" type="primary">Hypp5138</name>
    <name evidence="4" type="ORF">BLAG_LOCUS24825</name>
</gene>
<feature type="region of interest" description="Disordered" evidence="1">
    <location>
        <begin position="285"/>
        <end position="324"/>
    </location>
</feature>
<dbReference type="AlphaFoldDB" id="A0A8K0ACN2"/>
<evidence type="ECO:0000313" key="4">
    <source>
        <dbReference type="EMBL" id="CAH1273499.1"/>
    </source>
</evidence>
<evidence type="ECO:0000313" key="5">
    <source>
        <dbReference type="Proteomes" id="UP000838412"/>
    </source>
</evidence>
<dbReference type="Pfam" id="PF13908">
    <property type="entry name" value="Shisa_N"/>
    <property type="match status" value="1"/>
</dbReference>
<feature type="domain" description="Shisa N-terminal" evidence="3">
    <location>
        <begin position="105"/>
        <end position="150"/>
    </location>
</feature>
<keyword evidence="5" id="KW-1185">Reference proteome</keyword>
<keyword evidence="2" id="KW-0812">Transmembrane</keyword>
<keyword evidence="2" id="KW-1133">Transmembrane helix</keyword>
<dbReference type="Proteomes" id="UP000838412">
    <property type="component" value="Chromosome 9"/>
</dbReference>
<evidence type="ECO:0000259" key="3">
    <source>
        <dbReference type="Pfam" id="PF13908"/>
    </source>
</evidence>
<evidence type="ECO:0000256" key="2">
    <source>
        <dbReference type="SAM" id="Phobius"/>
    </source>
</evidence>
<feature type="compositionally biased region" description="Polar residues" evidence="1">
    <location>
        <begin position="313"/>
        <end position="324"/>
    </location>
</feature>
<reference evidence="4" key="1">
    <citation type="submission" date="2022-01" db="EMBL/GenBank/DDBJ databases">
        <authorList>
            <person name="Braso-Vives M."/>
        </authorList>
    </citation>
    <scope>NUCLEOTIDE SEQUENCE</scope>
</reference>
<keyword evidence="2" id="KW-0472">Membrane</keyword>
<feature type="compositionally biased region" description="Basic and acidic residues" evidence="1">
    <location>
        <begin position="285"/>
        <end position="295"/>
    </location>
</feature>
<protein>
    <submittedName>
        <fullName evidence="4">Hypp5138 protein</fullName>
    </submittedName>
</protein>
<proteinExistence type="predicted"/>
<dbReference type="EMBL" id="OV696694">
    <property type="protein sequence ID" value="CAH1273499.1"/>
    <property type="molecule type" value="Genomic_DNA"/>
</dbReference>